<dbReference type="OrthoDB" id="7477016at2"/>
<reference evidence="2 3" key="1">
    <citation type="submission" date="2018-10" db="EMBL/GenBank/DDBJ databases">
        <title>An updated phylogeny of the Alphaproteobacteria reveals that the parasitic Rickettsiales and Holosporales have independent origins.</title>
        <authorList>
            <person name="Munoz-Gomez S.A."/>
            <person name="Hess S."/>
            <person name="Burger G."/>
            <person name="Lang B.F."/>
            <person name="Susko E."/>
            <person name="Slamovits C.H."/>
            <person name="Roger A.J."/>
        </authorList>
    </citation>
    <scope>NUCLEOTIDE SEQUENCE [LARGE SCALE GENOMIC DNA]</scope>
    <source>
        <strain evidence="2">HOLO01</strain>
    </source>
</reference>
<dbReference type="InterPro" id="IPR027373">
    <property type="entry name" value="RHH_dom"/>
</dbReference>
<feature type="domain" description="Ribbon-helix-helix" evidence="1">
    <location>
        <begin position="2"/>
        <end position="66"/>
    </location>
</feature>
<sequence length="70" mass="7870">MQKRSLKIAGHATSVALEPEFWQALEDIARLQKTSLSALIATIDRQKEAAMGRNLASQLRVFVLNSYRNL</sequence>
<dbReference type="Proteomes" id="UP000293550">
    <property type="component" value="Unassembled WGS sequence"/>
</dbReference>
<evidence type="ECO:0000313" key="2">
    <source>
        <dbReference type="EMBL" id="RZI46465.1"/>
    </source>
</evidence>
<keyword evidence="2" id="KW-0808">Transferase</keyword>
<dbReference type="AlphaFoldDB" id="A0A4Q7DJW7"/>
<evidence type="ECO:0000313" key="3">
    <source>
        <dbReference type="Proteomes" id="UP000293550"/>
    </source>
</evidence>
<dbReference type="Gene3D" id="1.10.3990.20">
    <property type="entry name" value="protein bp1543"/>
    <property type="match status" value="1"/>
</dbReference>
<dbReference type="GO" id="GO:0016740">
    <property type="term" value="F:transferase activity"/>
    <property type="evidence" value="ECO:0007669"/>
    <property type="project" value="UniProtKB-KW"/>
</dbReference>
<comment type="caution">
    <text evidence="2">The sequence shown here is derived from an EMBL/GenBank/DDBJ whole genome shotgun (WGS) entry which is preliminary data.</text>
</comment>
<organism evidence="2 3">
    <name type="scientific">Candidatus Finniella inopinata</name>
    <dbReference type="NCBI Taxonomy" id="1696036"/>
    <lineage>
        <taxon>Bacteria</taxon>
        <taxon>Pseudomonadati</taxon>
        <taxon>Pseudomonadota</taxon>
        <taxon>Alphaproteobacteria</taxon>
        <taxon>Holosporales</taxon>
        <taxon>Candidatus Paracaedibacteraceae</taxon>
        <taxon>Candidatus Finniella</taxon>
    </lineage>
</organism>
<dbReference type="RefSeq" id="WP_130153568.1">
    <property type="nucleotide sequence ID" value="NZ_SCFB01000004.1"/>
</dbReference>
<protein>
    <submittedName>
        <fullName evidence="2">Aryl-sulfate sulfotransferase</fullName>
    </submittedName>
</protein>
<name>A0A4Q7DJW7_9PROT</name>
<keyword evidence="3" id="KW-1185">Reference proteome</keyword>
<dbReference type="InterPro" id="IPR038268">
    <property type="entry name" value="RHH_sf"/>
</dbReference>
<proteinExistence type="predicted"/>
<gene>
    <name evidence="2" type="ORF">EQU50_02455</name>
</gene>
<dbReference type="EMBL" id="SCFB01000004">
    <property type="protein sequence ID" value="RZI46465.1"/>
    <property type="molecule type" value="Genomic_DNA"/>
</dbReference>
<accession>A0A4Q7DJW7</accession>
<evidence type="ECO:0000259" key="1">
    <source>
        <dbReference type="Pfam" id="PF13467"/>
    </source>
</evidence>
<dbReference type="Pfam" id="PF13467">
    <property type="entry name" value="RHH_4"/>
    <property type="match status" value="1"/>
</dbReference>